<accession>A0A165EDG0</accession>
<evidence type="ECO:0000313" key="2">
    <source>
        <dbReference type="Proteomes" id="UP000077266"/>
    </source>
</evidence>
<dbReference type="InParanoid" id="A0A165EDG0"/>
<protein>
    <recommendedName>
        <fullName evidence="3">F-box domain-containing protein</fullName>
    </recommendedName>
</protein>
<evidence type="ECO:0008006" key="3">
    <source>
        <dbReference type="Google" id="ProtNLM"/>
    </source>
</evidence>
<organism evidence="1 2">
    <name type="scientific">Exidia glandulosa HHB12029</name>
    <dbReference type="NCBI Taxonomy" id="1314781"/>
    <lineage>
        <taxon>Eukaryota</taxon>
        <taxon>Fungi</taxon>
        <taxon>Dikarya</taxon>
        <taxon>Basidiomycota</taxon>
        <taxon>Agaricomycotina</taxon>
        <taxon>Agaricomycetes</taxon>
        <taxon>Auriculariales</taxon>
        <taxon>Exidiaceae</taxon>
        <taxon>Exidia</taxon>
    </lineage>
</organism>
<gene>
    <name evidence="1" type="ORF">EXIGLDRAFT_840556</name>
</gene>
<name>A0A165EDG0_EXIGL</name>
<keyword evidence="2" id="KW-1185">Reference proteome</keyword>
<reference evidence="1 2" key="1">
    <citation type="journal article" date="2016" name="Mol. Biol. Evol.">
        <title>Comparative Genomics of Early-Diverging Mushroom-Forming Fungi Provides Insights into the Origins of Lignocellulose Decay Capabilities.</title>
        <authorList>
            <person name="Nagy L.G."/>
            <person name="Riley R."/>
            <person name="Tritt A."/>
            <person name="Adam C."/>
            <person name="Daum C."/>
            <person name="Floudas D."/>
            <person name="Sun H."/>
            <person name="Yadav J.S."/>
            <person name="Pangilinan J."/>
            <person name="Larsson K.H."/>
            <person name="Matsuura K."/>
            <person name="Barry K."/>
            <person name="Labutti K."/>
            <person name="Kuo R."/>
            <person name="Ohm R.A."/>
            <person name="Bhattacharya S.S."/>
            <person name="Shirouzu T."/>
            <person name="Yoshinaga Y."/>
            <person name="Martin F.M."/>
            <person name="Grigoriev I.V."/>
            <person name="Hibbett D.S."/>
        </authorList>
    </citation>
    <scope>NUCLEOTIDE SEQUENCE [LARGE SCALE GENOMIC DNA]</scope>
    <source>
        <strain evidence="1 2">HHB12029</strain>
    </source>
</reference>
<dbReference type="AlphaFoldDB" id="A0A165EDG0"/>
<evidence type="ECO:0000313" key="1">
    <source>
        <dbReference type="EMBL" id="KZV86674.1"/>
    </source>
</evidence>
<dbReference type="EMBL" id="KV426148">
    <property type="protein sequence ID" value="KZV86674.1"/>
    <property type="molecule type" value="Genomic_DNA"/>
</dbReference>
<proteinExistence type="predicted"/>
<sequence>MTTSFPPLGELPAELGTAIVQLAACADVRDALSLVLVSSAFRAVANPALYGTVRVTPRNWWSLRDSVLDASTRNNFASFTQHIIVHSAMGPGIPSDIAFLFSGEHVESVCCTPPVASSLSKLRLGARLRIQIVSGLYNLNEATAHAFDCTHLYISRCLLPLTPPATSCNFENMCRLTHIVLRPWIPRPRAVDLIRSFVAMLRALITACPNLQRLIVRIGDPALETMENNVLLYHELEALQTDDRVYPHIVVDTKEFDPAFNVEELTCRDVFWEN</sequence>
<dbReference type="Proteomes" id="UP000077266">
    <property type="component" value="Unassembled WGS sequence"/>
</dbReference>